<feature type="transmembrane region" description="Helical" evidence="1">
    <location>
        <begin position="96"/>
        <end position="115"/>
    </location>
</feature>
<comment type="caution">
    <text evidence="2">The sequence shown here is derived from an EMBL/GenBank/DDBJ whole genome shotgun (WGS) entry which is preliminary data.</text>
</comment>
<dbReference type="AlphaFoldDB" id="A0A4Q9V1C6"/>
<keyword evidence="1" id="KW-0812">Transmembrane</keyword>
<keyword evidence="1" id="KW-0472">Membrane</keyword>
<protein>
    <submittedName>
        <fullName evidence="2">Uncharacterized protein</fullName>
    </submittedName>
</protein>
<keyword evidence="1" id="KW-1133">Transmembrane helix</keyword>
<proteinExistence type="predicted"/>
<feature type="transmembrane region" description="Helical" evidence="1">
    <location>
        <begin position="65"/>
        <end position="84"/>
    </location>
</feature>
<dbReference type="RefSeq" id="WP_131280022.1">
    <property type="nucleotide sequence ID" value="NZ_JBHSLR010000009.1"/>
</dbReference>
<keyword evidence="3" id="KW-1185">Reference proteome</keyword>
<name>A0A4Q9V1C6_9ACTO</name>
<dbReference type="Proteomes" id="UP000293036">
    <property type="component" value="Unassembled WGS sequence"/>
</dbReference>
<feature type="transmembrane region" description="Helical" evidence="1">
    <location>
        <begin position="12"/>
        <end position="33"/>
    </location>
</feature>
<dbReference type="EMBL" id="SJDT01000002">
    <property type="protein sequence ID" value="TBW22910.1"/>
    <property type="molecule type" value="Genomic_DNA"/>
</dbReference>
<feature type="transmembrane region" description="Helical" evidence="1">
    <location>
        <begin position="39"/>
        <end position="60"/>
    </location>
</feature>
<feature type="transmembrane region" description="Helical" evidence="1">
    <location>
        <begin position="195"/>
        <end position="215"/>
    </location>
</feature>
<evidence type="ECO:0000256" key="1">
    <source>
        <dbReference type="SAM" id="Phobius"/>
    </source>
</evidence>
<organism evidence="2 3">
    <name type="scientific">Arcanobacterium bovis</name>
    <dbReference type="NCBI Taxonomy" id="2529275"/>
    <lineage>
        <taxon>Bacteria</taxon>
        <taxon>Bacillati</taxon>
        <taxon>Actinomycetota</taxon>
        <taxon>Actinomycetes</taxon>
        <taxon>Actinomycetales</taxon>
        <taxon>Actinomycetaceae</taxon>
        <taxon>Arcanobacterium</taxon>
    </lineage>
</organism>
<evidence type="ECO:0000313" key="2">
    <source>
        <dbReference type="EMBL" id="TBW22910.1"/>
    </source>
</evidence>
<reference evidence="2 3" key="1">
    <citation type="submission" date="2019-02" db="EMBL/GenBank/DDBJ databases">
        <title>Arcanobacterium bovis sp. nov., isolated from the milk of a cow with mastitis.</title>
        <authorList>
            <person name="Sammra O."/>
            <person name="Foster G."/>
            <person name="Hassan A."/>
            <person name="Alssahen M."/>
            <person name="Laemmler C."/>
            <person name="Borowiak M."/>
            <person name="Malorny B."/>
            <person name="Abdulmawjood A."/>
        </authorList>
    </citation>
    <scope>NUCLEOTIDE SEQUENCE [LARGE SCALE GENOMIC DNA]</scope>
    <source>
        <strain evidence="2 3">C605018/01/1</strain>
    </source>
</reference>
<sequence>MFSSYRMSSTLGVFSPISLVAFCFIVYAVSVGIGTVAGWSATEASILAAIFVPLFVNAVIDMRTFCLIVGWTQLAGIATLMRISYEVYLGADIGTIIYSLLAGIACVLLVCLPAVLRNTREDAQSRLYLGTGDMRLLFLVALIVATDGFQWILAVLLISSLLALAAFLARRIGATQGICGGVPCTESGGKLARHIAFGPFIVAIAWTVELILIPVQRLT</sequence>
<gene>
    <name evidence="2" type="ORF">EZJ44_03165</name>
</gene>
<accession>A0A4Q9V1C6</accession>
<evidence type="ECO:0000313" key="3">
    <source>
        <dbReference type="Proteomes" id="UP000293036"/>
    </source>
</evidence>